<dbReference type="GO" id="GO:0004674">
    <property type="term" value="F:protein serine/threonine kinase activity"/>
    <property type="evidence" value="ECO:0007669"/>
    <property type="project" value="TreeGrafter"/>
</dbReference>
<evidence type="ECO:0000313" key="6">
    <source>
        <dbReference type="EMBL" id="MCB4825365.1"/>
    </source>
</evidence>
<evidence type="ECO:0000313" key="7">
    <source>
        <dbReference type="Proteomes" id="UP001139311"/>
    </source>
</evidence>
<dbReference type="EMBL" id="JAJAQI010000087">
    <property type="protein sequence ID" value="MCB4825365.1"/>
    <property type="molecule type" value="Genomic_DNA"/>
</dbReference>
<dbReference type="PANTHER" id="PTHR37419">
    <property type="entry name" value="SERINE/THREONINE-PROTEIN KINASE TOXIN HIPA"/>
    <property type="match status" value="1"/>
</dbReference>
<dbReference type="RefSeq" id="WP_226614232.1">
    <property type="nucleotide sequence ID" value="NZ_JAJAQI010000087.1"/>
</dbReference>
<evidence type="ECO:0000259" key="5">
    <source>
        <dbReference type="Pfam" id="PF13657"/>
    </source>
</evidence>
<dbReference type="PANTHER" id="PTHR37419:SF1">
    <property type="entry name" value="SERINE_THREONINE-PROTEIN KINASE TOXIN HIPA"/>
    <property type="match status" value="1"/>
</dbReference>
<dbReference type="Pfam" id="PF07804">
    <property type="entry name" value="HipA_C"/>
    <property type="match status" value="1"/>
</dbReference>
<evidence type="ECO:0000259" key="4">
    <source>
        <dbReference type="Pfam" id="PF07804"/>
    </source>
</evidence>
<evidence type="ECO:0000256" key="3">
    <source>
        <dbReference type="ARBA" id="ARBA00022777"/>
    </source>
</evidence>
<dbReference type="GO" id="GO:0005829">
    <property type="term" value="C:cytosol"/>
    <property type="evidence" value="ECO:0007669"/>
    <property type="project" value="TreeGrafter"/>
</dbReference>
<dbReference type="InterPro" id="IPR017508">
    <property type="entry name" value="HipA_N1"/>
</dbReference>
<evidence type="ECO:0000256" key="1">
    <source>
        <dbReference type="ARBA" id="ARBA00010164"/>
    </source>
</evidence>
<keyword evidence="7" id="KW-1185">Reference proteome</keyword>
<organism evidence="6 7">
    <name type="scientific">Roseicella aerolata</name>
    <dbReference type="NCBI Taxonomy" id="2883479"/>
    <lineage>
        <taxon>Bacteria</taxon>
        <taxon>Pseudomonadati</taxon>
        <taxon>Pseudomonadota</taxon>
        <taxon>Alphaproteobacteria</taxon>
        <taxon>Acetobacterales</taxon>
        <taxon>Roseomonadaceae</taxon>
        <taxon>Roseicella</taxon>
    </lineage>
</organism>
<dbReference type="AlphaFoldDB" id="A0A9X1ILL0"/>
<protein>
    <submittedName>
        <fullName evidence="6">HipA domain-containing protein</fullName>
    </submittedName>
</protein>
<dbReference type="NCBIfam" id="TIGR03071">
    <property type="entry name" value="couple_hipA"/>
    <property type="match status" value="1"/>
</dbReference>
<feature type="domain" description="HipA N-terminal subdomain 1" evidence="5">
    <location>
        <begin position="10"/>
        <end position="105"/>
    </location>
</feature>
<name>A0A9X1ILL0_9PROT</name>
<dbReference type="InterPro" id="IPR012893">
    <property type="entry name" value="HipA-like_C"/>
</dbReference>
<gene>
    <name evidence="6" type="ORF">LHA35_27005</name>
</gene>
<dbReference type="Pfam" id="PF13657">
    <property type="entry name" value="Couple_hipA"/>
    <property type="match status" value="1"/>
</dbReference>
<dbReference type="InterPro" id="IPR052028">
    <property type="entry name" value="HipA_Ser/Thr_kinase"/>
</dbReference>
<reference evidence="6" key="1">
    <citation type="submission" date="2021-10" db="EMBL/GenBank/DDBJ databases">
        <title>Roseicella aerolatum sp. nov., isolated from aerosols of e-waste dismantling site.</title>
        <authorList>
            <person name="Qin T."/>
        </authorList>
    </citation>
    <scope>NUCLEOTIDE SEQUENCE</scope>
    <source>
        <strain evidence="6">GB24</strain>
    </source>
</reference>
<sequence length="460" mass="50108">MSGARLPHVLDVWLEGDPAPVGELRRGSGLSVTFAYRSPTAPPVSVRLPPREEPYDDRALRAFFDNLLPEGEPRGAIAAQHRLDTGDVFGLLGVIGAEAPGAVSVLPAGSPPAKIPGILDRDYEPMSEAELANTVRAVAAGRAPSQALRFSLAGVQAKFALAIDRDRYLRPRQGAPTTHILKVERADGRSRGIVANEFLCLQVFRRLGLETVEARREIIAGVPVLVVTRYDRRREPGGVIRRLHQEDAAQVHGLDRTLKYQADAENAGLTAGFAELFGVFAAACSPAVDARDAILRAAFVNWLLGNSDAHWKNWAARYETRPTAVPGLPARPLLRLAPFYDVVCVAIIGEVSHDLAMRIGPDETWNSARREDWERLAGHAVGGRSRTAVRRALDRLRSLAERILPALDEVMEEGLASRQEAKPIRDVVGSRLRHLNDTLDWNVPAATDAAIIRGGGWTLS</sequence>
<feature type="domain" description="HipA-like C-terminal" evidence="4">
    <location>
        <begin position="150"/>
        <end position="397"/>
    </location>
</feature>
<comment type="caution">
    <text evidence="6">The sequence shown here is derived from an EMBL/GenBank/DDBJ whole genome shotgun (WGS) entry which is preliminary data.</text>
</comment>
<dbReference type="Proteomes" id="UP001139311">
    <property type="component" value="Unassembled WGS sequence"/>
</dbReference>
<proteinExistence type="inferred from homology"/>
<accession>A0A9X1ILL0</accession>
<evidence type="ECO:0000256" key="2">
    <source>
        <dbReference type="ARBA" id="ARBA00022679"/>
    </source>
</evidence>
<keyword evidence="2" id="KW-0808">Transferase</keyword>
<comment type="similarity">
    <text evidence="1">Belongs to the HipA Ser/Thr kinase family.</text>
</comment>
<keyword evidence="3" id="KW-0418">Kinase</keyword>